<dbReference type="Proteomes" id="UP000018144">
    <property type="component" value="Unassembled WGS sequence"/>
</dbReference>
<gene>
    <name evidence="1" type="ORF">PCON_06399</name>
</gene>
<keyword evidence="2" id="KW-1185">Reference proteome</keyword>
<dbReference type="AlphaFoldDB" id="U4KXF1"/>
<evidence type="ECO:0000313" key="1">
    <source>
        <dbReference type="EMBL" id="CCX06812.1"/>
    </source>
</evidence>
<proteinExistence type="predicted"/>
<sequence>MTEIRQSRRRMAYVRRRSDDIILSHHMYMLLKTLGVRCS</sequence>
<organism evidence="1 2">
    <name type="scientific">Pyronema omphalodes (strain CBS 100304)</name>
    <name type="common">Pyronema confluens</name>
    <dbReference type="NCBI Taxonomy" id="1076935"/>
    <lineage>
        <taxon>Eukaryota</taxon>
        <taxon>Fungi</taxon>
        <taxon>Dikarya</taxon>
        <taxon>Ascomycota</taxon>
        <taxon>Pezizomycotina</taxon>
        <taxon>Pezizomycetes</taxon>
        <taxon>Pezizales</taxon>
        <taxon>Pyronemataceae</taxon>
        <taxon>Pyronema</taxon>
    </lineage>
</organism>
<evidence type="ECO:0000313" key="2">
    <source>
        <dbReference type="Proteomes" id="UP000018144"/>
    </source>
</evidence>
<protein>
    <submittedName>
        <fullName evidence="1">Uncharacterized protein</fullName>
    </submittedName>
</protein>
<name>U4KXF1_PYROM</name>
<reference evidence="1 2" key="1">
    <citation type="journal article" date="2013" name="PLoS Genet.">
        <title>The genome and development-dependent transcriptomes of Pyronema confluens: a window into fungal evolution.</title>
        <authorList>
            <person name="Traeger S."/>
            <person name="Altegoer F."/>
            <person name="Freitag M."/>
            <person name="Gabaldon T."/>
            <person name="Kempken F."/>
            <person name="Kumar A."/>
            <person name="Marcet-Houben M."/>
            <person name="Poggeler S."/>
            <person name="Stajich J.E."/>
            <person name="Nowrousian M."/>
        </authorList>
    </citation>
    <scope>NUCLEOTIDE SEQUENCE [LARGE SCALE GENOMIC DNA]</scope>
    <source>
        <strain evidence="2">CBS 100304</strain>
        <tissue evidence="1">Vegetative mycelium</tissue>
    </source>
</reference>
<dbReference type="EMBL" id="HF935315">
    <property type="protein sequence ID" value="CCX06812.1"/>
    <property type="molecule type" value="Genomic_DNA"/>
</dbReference>
<accession>U4KXF1</accession>